<dbReference type="Proteomes" id="UP001186944">
    <property type="component" value="Unassembled WGS sequence"/>
</dbReference>
<protein>
    <submittedName>
        <fullName evidence="1">Uncharacterized protein</fullName>
    </submittedName>
</protein>
<gene>
    <name evidence="1" type="ORF">FSP39_003471</name>
</gene>
<accession>A0AA88YAM4</accession>
<dbReference type="EMBL" id="VSWD01000005">
    <property type="protein sequence ID" value="KAK3101425.1"/>
    <property type="molecule type" value="Genomic_DNA"/>
</dbReference>
<reference evidence="1" key="1">
    <citation type="submission" date="2019-08" db="EMBL/GenBank/DDBJ databases">
        <title>The improved chromosome-level genome for the pearl oyster Pinctada fucata martensii using PacBio sequencing and Hi-C.</title>
        <authorList>
            <person name="Zheng Z."/>
        </authorList>
    </citation>
    <scope>NUCLEOTIDE SEQUENCE</scope>
    <source>
        <strain evidence="1">ZZ-2019</strain>
        <tissue evidence="1">Adductor muscle</tissue>
    </source>
</reference>
<comment type="caution">
    <text evidence="1">The sequence shown here is derived from an EMBL/GenBank/DDBJ whole genome shotgun (WGS) entry which is preliminary data.</text>
</comment>
<sequence length="152" mass="17637">MLTCANIEEDLIEPESVIVFDWDNTLKICGEARKGITLRVPRLQLLKWRENLKCEMYIISAIRPTVMNLETLLIEVERLAILDLFVGSDDKIEKTDIFVRKGNVIICGYDKAESFLEACEVKDRKVFFFDDEEVNIHNFNSIVKNSICYLVK</sequence>
<evidence type="ECO:0000313" key="2">
    <source>
        <dbReference type="Proteomes" id="UP001186944"/>
    </source>
</evidence>
<dbReference type="AlphaFoldDB" id="A0AA88YAM4"/>
<name>A0AA88YAM4_PINIB</name>
<keyword evidence="2" id="KW-1185">Reference proteome</keyword>
<organism evidence="1 2">
    <name type="scientific">Pinctada imbricata</name>
    <name type="common">Atlantic pearl-oyster</name>
    <name type="synonym">Pinctada martensii</name>
    <dbReference type="NCBI Taxonomy" id="66713"/>
    <lineage>
        <taxon>Eukaryota</taxon>
        <taxon>Metazoa</taxon>
        <taxon>Spiralia</taxon>
        <taxon>Lophotrochozoa</taxon>
        <taxon>Mollusca</taxon>
        <taxon>Bivalvia</taxon>
        <taxon>Autobranchia</taxon>
        <taxon>Pteriomorphia</taxon>
        <taxon>Pterioida</taxon>
        <taxon>Pterioidea</taxon>
        <taxon>Pteriidae</taxon>
        <taxon>Pinctada</taxon>
    </lineage>
</organism>
<proteinExistence type="predicted"/>
<evidence type="ECO:0000313" key="1">
    <source>
        <dbReference type="EMBL" id="KAK3101425.1"/>
    </source>
</evidence>